<evidence type="ECO:0000256" key="1">
    <source>
        <dbReference type="SAM" id="MobiDB-lite"/>
    </source>
</evidence>
<evidence type="ECO:0000256" key="2">
    <source>
        <dbReference type="SAM" id="Phobius"/>
    </source>
</evidence>
<evidence type="ECO:0000313" key="3">
    <source>
        <dbReference type="EMBL" id="OAT59170.1"/>
    </source>
</evidence>
<feature type="region of interest" description="Disordered" evidence="1">
    <location>
        <begin position="119"/>
        <end position="151"/>
    </location>
</feature>
<reference evidence="3 4" key="1">
    <citation type="submission" date="2016-04" db="EMBL/GenBank/DDBJ databases">
        <title>ATOL: Assembling a taxonomically balanced genome-scale reconstruction of the evolutionary history of the Enterobacteriaceae.</title>
        <authorList>
            <person name="Plunkett G.III."/>
            <person name="Neeno-Eckwall E.C."/>
            <person name="Glasner J.D."/>
            <person name="Perna N.T."/>
        </authorList>
    </citation>
    <scope>NUCLEOTIDE SEQUENCE [LARGE SCALE GENOMIC DNA]</scope>
    <source>
        <strain evidence="3 4">ATCC 12841</strain>
    </source>
</reference>
<keyword evidence="4" id="KW-1185">Reference proteome</keyword>
<dbReference type="AlphaFoldDB" id="A0AA91IPX2"/>
<dbReference type="Proteomes" id="UP000078431">
    <property type="component" value="Unassembled WGS sequence"/>
</dbReference>
<dbReference type="RefSeq" id="WP_061555106.1">
    <property type="nucleotide sequence ID" value="NZ_LXEX01000028.1"/>
</dbReference>
<proteinExistence type="predicted"/>
<accession>A0AA91IPX2</accession>
<keyword evidence="2" id="KW-1133">Transmembrane helix</keyword>
<protein>
    <submittedName>
        <fullName evidence="3">Uncharacterized protein</fullName>
    </submittedName>
</protein>
<sequence>MKRKDVEHPAPPLGRHRYIEIKDRRVVAFGSVPDENLDKERINDRQGSIPTQSLRRAWLGAGIVHVLGLVLLAVIAFRQHTVPQLDLADIPTMQVSLHTPVVSVPAATSSPEVVAKKEPEMKNSAMQTMKTETAPPKKVERKKNVMAPDNR</sequence>
<organism evidence="3 4">
    <name type="scientific">Obesumbacterium proteus ATCC 12841</name>
    <dbReference type="NCBI Taxonomy" id="1354268"/>
    <lineage>
        <taxon>Bacteria</taxon>
        <taxon>Pseudomonadati</taxon>
        <taxon>Pseudomonadota</taxon>
        <taxon>Gammaproteobacteria</taxon>
        <taxon>Enterobacterales</taxon>
        <taxon>Hafniaceae</taxon>
        <taxon>Obesumbacterium</taxon>
    </lineage>
</organism>
<feature type="transmembrane region" description="Helical" evidence="2">
    <location>
        <begin position="57"/>
        <end position="77"/>
    </location>
</feature>
<name>A0AA91IPX2_9GAMM</name>
<evidence type="ECO:0000313" key="4">
    <source>
        <dbReference type="Proteomes" id="UP000078431"/>
    </source>
</evidence>
<keyword evidence="2" id="KW-0812">Transmembrane</keyword>
<dbReference type="EMBL" id="LXEX01000028">
    <property type="protein sequence ID" value="OAT59170.1"/>
    <property type="molecule type" value="Genomic_DNA"/>
</dbReference>
<comment type="caution">
    <text evidence="3">The sequence shown here is derived from an EMBL/GenBank/DDBJ whole genome shotgun (WGS) entry which is preliminary data.</text>
</comment>
<keyword evidence="2" id="KW-0472">Membrane</keyword>
<gene>
    <name evidence="3" type="ORF">M993_01718</name>
</gene>